<name>A0ABR2A2I5_9ROSI</name>
<comment type="caution">
    <text evidence="1">The sequence shown here is derived from an EMBL/GenBank/DDBJ whole genome shotgun (WGS) entry which is preliminary data.</text>
</comment>
<dbReference type="SUPFAM" id="SSF48452">
    <property type="entry name" value="TPR-like"/>
    <property type="match status" value="1"/>
</dbReference>
<accession>A0ABR2A2I5</accession>
<dbReference type="EMBL" id="JBBPBN010000405">
    <property type="protein sequence ID" value="KAK8487236.1"/>
    <property type="molecule type" value="Genomic_DNA"/>
</dbReference>
<dbReference type="InterPro" id="IPR011990">
    <property type="entry name" value="TPR-like_helical_dom_sf"/>
</dbReference>
<dbReference type="Pfam" id="PF14559">
    <property type="entry name" value="TPR_19"/>
    <property type="match status" value="1"/>
</dbReference>
<evidence type="ECO:0000313" key="1">
    <source>
        <dbReference type="EMBL" id="KAK8487236.1"/>
    </source>
</evidence>
<dbReference type="Proteomes" id="UP001396334">
    <property type="component" value="Unassembled WGS sequence"/>
</dbReference>
<sequence length="425" mass="48106">MELNLTATKNLQMLSTFKTPQKSASLISFTRSADQFKCTQSSAYCSLHRSSRFTSTKFRVHCYSSSSNGFPHENSLQTNPSKQLLPLRVEFLDPTSLGIFPEPSDWPERDEIRRLAIEQKAKNVGIPHSLRFIKRKRRSEMDSFVDNASEFACSSVKNAISSLVLIIREIQNFTLMIREGLDSTDLMAAMSKIQQDMTLTFVCLFQHVFSKTPTLMVYLMLLLANFSVQSMADKTSALDPTIQQRPVTVITETEAEIMSVPDKESGGDEQLTKMNGKIGLWKSMVEEASRMRGELASSSHVKVEPANYDVQFMTDLVYQMCIAEEPDNALLLANYAQFLHLVAKDYDRAEEMYKRAIQADPQDSEALGLYADFLWQVRNDDREAEEIYLQALEVDQKSPFHASKYANFLWSTGGEGTCLVFDASK</sequence>
<protein>
    <submittedName>
        <fullName evidence="1">Uncharacterized protein</fullName>
    </submittedName>
</protein>
<keyword evidence="2" id="KW-1185">Reference proteome</keyword>
<organism evidence="1 2">
    <name type="scientific">Hibiscus sabdariffa</name>
    <name type="common">roselle</name>
    <dbReference type="NCBI Taxonomy" id="183260"/>
    <lineage>
        <taxon>Eukaryota</taxon>
        <taxon>Viridiplantae</taxon>
        <taxon>Streptophyta</taxon>
        <taxon>Embryophyta</taxon>
        <taxon>Tracheophyta</taxon>
        <taxon>Spermatophyta</taxon>
        <taxon>Magnoliopsida</taxon>
        <taxon>eudicotyledons</taxon>
        <taxon>Gunneridae</taxon>
        <taxon>Pentapetalae</taxon>
        <taxon>rosids</taxon>
        <taxon>malvids</taxon>
        <taxon>Malvales</taxon>
        <taxon>Malvaceae</taxon>
        <taxon>Malvoideae</taxon>
        <taxon>Hibiscus</taxon>
    </lineage>
</organism>
<dbReference type="PANTHER" id="PTHR26312">
    <property type="entry name" value="TETRATRICOPEPTIDE REPEAT PROTEIN 5"/>
    <property type="match status" value="1"/>
</dbReference>
<evidence type="ECO:0000313" key="2">
    <source>
        <dbReference type="Proteomes" id="UP001396334"/>
    </source>
</evidence>
<gene>
    <name evidence="1" type="ORF">V6N11_013959</name>
</gene>
<proteinExistence type="predicted"/>
<dbReference type="Gene3D" id="1.25.40.10">
    <property type="entry name" value="Tetratricopeptide repeat domain"/>
    <property type="match status" value="1"/>
</dbReference>
<reference evidence="1 2" key="1">
    <citation type="journal article" date="2024" name="G3 (Bethesda)">
        <title>Genome assembly of Hibiscus sabdariffa L. provides insights into metabolisms of medicinal natural products.</title>
        <authorList>
            <person name="Kim T."/>
        </authorList>
    </citation>
    <scope>NUCLEOTIDE SEQUENCE [LARGE SCALE GENOMIC DNA]</scope>
    <source>
        <strain evidence="1">TK-2024</strain>
        <tissue evidence="1">Old leaves</tissue>
    </source>
</reference>
<dbReference type="PANTHER" id="PTHR26312:SF176">
    <property type="entry name" value="TETRATRICOPEPTIDE-LIKE HELICAL DOMAIN-CONTAINING PROTEIN-RELATED"/>
    <property type="match status" value="1"/>
</dbReference>